<reference evidence="3 4" key="1">
    <citation type="journal article" date="2005" name="Proc. Natl. Acad. Sci. U.S.A.">
        <title>The complete genome sequence of Mycobacterium avium subspecies paratuberculosis.</title>
        <authorList>
            <person name="Li L."/>
            <person name="Bannantine J.P."/>
            <person name="Zhang Q."/>
            <person name="Amonsin A."/>
            <person name="May B.J."/>
            <person name="Alt D."/>
            <person name="Banerji N."/>
            <person name="Kanjilal S."/>
            <person name="Kapur V."/>
        </authorList>
    </citation>
    <scope>NUCLEOTIDE SEQUENCE [LARGE SCALE GENOMIC DNA]</scope>
    <source>
        <strain evidence="4">ATCC BAA-968 / K-10</strain>
    </source>
</reference>
<evidence type="ECO:0000256" key="1">
    <source>
        <dbReference type="ARBA" id="ARBA00022960"/>
    </source>
</evidence>
<keyword evidence="1" id="KW-0133">Cell shape</keyword>
<protein>
    <recommendedName>
        <fullName evidence="5">Cell division protein DivIVA</fullName>
    </recommendedName>
</protein>
<gene>
    <name evidence="3" type="ordered locus">MAP_2867c</name>
</gene>
<dbReference type="KEGG" id="mpa:MAP_2867c"/>
<keyword evidence="4" id="KW-1185">Reference proteome</keyword>
<dbReference type="InterPro" id="IPR007793">
    <property type="entry name" value="DivIVA_fam"/>
</dbReference>
<sequence length="246" mass="26974">MAVITEPVKTFSRKFMGYDTTAVDAHIEMLTAKQQLLIDDVESLRARLQESNEQTAALRKEVAALTDTSPAPHAVQQRMAKMLARAVDEVAEMQAEARAEADALIAAAEAEAQAAERKRDEVLADMAAQQEALEAEYRETKEKLDAELADMRAEAQAAIDEARRAAERECEQLLGDAKQGADHYRDTARRAVEEASAQRIKILEQLMSVYRELEDVPAALQAAYDEQQGSADDGVLAAMDGKVRAG</sequence>
<dbReference type="EMBL" id="AE016958">
    <property type="protein sequence ID" value="AAS05184.1"/>
    <property type="molecule type" value="Genomic_DNA"/>
</dbReference>
<dbReference type="Proteomes" id="UP000000580">
    <property type="component" value="Chromosome"/>
</dbReference>
<dbReference type="GO" id="GO:0008360">
    <property type="term" value="P:regulation of cell shape"/>
    <property type="evidence" value="ECO:0007669"/>
    <property type="project" value="UniProtKB-KW"/>
</dbReference>
<name>Q73VZ4_MYCPA</name>
<dbReference type="HOGENOM" id="CLU_094553_0_0_11"/>
<dbReference type="STRING" id="262316.MAP_2867c"/>
<evidence type="ECO:0000313" key="4">
    <source>
        <dbReference type="Proteomes" id="UP000000580"/>
    </source>
</evidence>
<evidence type="ECO:0000313" key="3">
    <source>
        <dbReference type="EMBL" id="AAS05184.1"/>
    </source>
</evidence>
<dbReference type="PANTHER" id="PTHR35794">
    <property type="entry name" value="CELL DIVISION PROTEIN DIVIVA"/>
    <property type="match status" value="1"/>
</dbReference>
<proteinExistence type="predicted"/>
<dbReference type="eggNOG" id="COG3599">
    <property type="taxonomic scope" value="Bacteria"/>
</dbReference>
<dbReference type="Gene3D" id="6.10.250.660">
    <property type="match status" value="1"/>
</dbReference>
<keyword evidence="2" id="KW-0175">Coiled coil</keyword>
<dbReference type="AlphaFoldDB" id="Q73VZ4"/>
<evidence type="ECO:0000256" key="2">
    <source>
        <dbReference type="SAM" id="Coils"/>
    </source>
</evidence>
<accession>Q73VZ4</accession>
<organism evidence="3 4">
    <name type="scientific">Mycolicibacterium paratuberculosis (strain ATCC BAA-968 / K-10)</name>
    <name type="common">Mycobacterium paratuberculosis</name>
    <dbReference type="NCBI Taxonomy" id="262316"/>
    <lineage>
        <taxon>Bacteria</taxon>
        <taxon>Bacillati</taxon>
        <taxon>Actinomycetota</taxon>
        <taxon>Actinomycetes</taxon>
        <taxon>Mycobacteriales</taxon>
        <taxon>Mycobacteriaceae</taxon>
        <taxon>Mycobacterium</taxon>
        <taxon>Mycobacterium avium complex (MAC)</taxon>
    </lineage>
</organism>
<evidence type="ECO:0008006" key="5">
    <source>
        <dbReference type="Google" id="ProtNLM"/>
    </source>
</evidence>
<feature type="coiled-coil region" evidence="2">
    <location>
        <begin position="34"/>
        <end position="172"/>
    </location>
</feature>
<dbReference type="PANTHER" id="PTHR35794:SF2">
    <property type="entry name" value="CELL DIVISION PROTEIN DIVIVA"/>
    <property type="match status" value="1"/>
</dbReference>